<accession>A0A9P0GY20</accession>
<protein>
    <submittedName>
        <fullName evidence="1">Uncharacterized protein</fullName>
    </submittedName>
</protein>
<dbReference type="InterPro" id="IPR036728">
    <property type="entry name" value="PBP_GOBP_sf"/>
</dbReference>
<name>A0A9P0GY20_DIABA</name>
<gene>
    <name evidence="1" type="ORF">DIABBA_LOCUS34</name>
</gene>
<proteinExistence type="predicted"/>
<dbReference type="InterPro" id="IPR006170">
    <property type="entry name" value="PBP/GOBP"/>
</dbReference>
<evidence type="ECO:0000313" key="1">
    <source>
        <dbReference type="EMBL" id="CAH1223208.1"/>
    </source>
</evidence>
<dbReference type="Pfam" id="PF01395">
    <property type="entry name" value="PBP_GOBP"/>
    <property type="match status" value="1"/>
</dbReference>
<dbReference type="Gene3D" id="1.10.238.20">
    <property type="entry name" value="Pheromone/general odorant binding protein domain"/>
    <property type="match status" value="1"/>
</dbReference>
<dbReference type="SUPFAM" id="SSF47565">
    <property type="entry name" value="Insect pheromone/odorant-binding proteins"/>
    <property type="match status" value="1"/>
</dbReference>
<organism evidence="1 2">
    <name type="scientific">Diabrotica balteata</name>
    <name type="common">Banded cucumber beetle</name>
    <dbReference type="NCBI Taxonomy" id="107213"/>
    <lineage>
        <taxon>Eukaryota</taxon>
        <taxon>Metazoa</taxon>
        <taxon>Ecdysozoa</taxon>
        <taxon>Arthropoda</taxon>
        <taxon>Hexapoda</taxon>
        <taxon>Insecta</taxon>
        <taxon>Pterygota</taxon>
        <taxon>Neoptera</taxon>
        <taxon>Endopterygota</taxon>
        <taxon>Coleoptera</taxon>
        <taxon>Polyphaga</taxon>
        <taxon>Cucujiformia</taxon>
        <taxon>Chrysomeloidea</taxon>
        <taxon>Chrysomelidae</taxon>
        <taxon>Galerucinae</taxon>
        <taxon>Diabroticina</taxon>
        <taxon>Diabroticites</taxon>
        <taxon>Diabrotica</taxon>
    </lineage>
</organism>
<dbReference type="AlphaFoldDB" id="A0A9P0GY20"/>
<dbReference type="EMBL" id="CAKJVB030000001">
    <property type="protein sequence ID" value="CAH1223208.1"/>
    <property type="molecule type" value="Genomic_DNA"/>
</dbReference>
<sequence length="282" mass="30760">MSSRSRHPVRLALNSHGTLEPTAIPSLVTTPSKSSHELDSLSLYVGDSNFDSELFELTSVSYDVKDSASLYISRKFEEILLVSQKHLILIDFTTSSTTSVSSQVGQISNLKDLQSSDAVVISLDESIIYHVTADGTEIKSKCNVPSSPVDDDLHQNPPVVSTRLSVKLVLADVAQHLKASSIVQACQGTDGPVNLVKKIRSGEKLNVEEAGQIALCMNLQAGVMNENGDIFTDNLRPKLERRLGYSKAKIVIDDCGTRNGNSVKEVALNFVKCMQKYLGFFE</sequence>
<keyword evidence="2" id="KW-1185">Reference proteome</keyword>
<dbReference type="GO" id="GO:0005549">
    <property type="term" value="F:odorant binding"/>
    <property type="evidence" value="ECO:0007669"/>
    <property type="project" value="InterPro"/>
</dbReference>
<comment type="caution">
    <text evidence="1">The sequence shown here is derived from an EMBL/GenBank/DDBJ whole genome shotgun (WGS) entry which is preliminary data.</text>
</comment>
<dbReference type="Proteomes" id="UP001153709">
    <property type="component" value="Unassembled WGS sequence"/>
</dbReference>
<reference evidence="1" key="1">
    <citation type="submission" date="2022-01" db="EMBL/GenBank/DDBJ databases">
        <authorList>
            <person name="King R."/>
        </authorList>
    </citation>
    <scope>NUCLEOTIDE SEQUENCE</scope>
</reference>
<dbReference type="CDD" id="cd23992">
    <property type="entry name" value="PBP_GOBP"/>
    <property type="match status" value="1"/>
</dbReference>
<evidence type="ECO:0000313" key="2">
    <source>
        <dbReference type="Proteomes" id="UP001153709"/>
    </source>
</evidence>